<dbReference type="CDD" id="cd00950">
    <property type="entry name" value="DHDPS"/>
    <property type="match status" value="1"/>
</dbReference>
<dbReference type="PIRSF" id="PIRSF001365">
    <property type="entry name" value="DHDPS"/>
    <property type="match status" value="1"/>
</dbReference>
<keyword evidence="7 12" id="KW-0220">Diaminopimelate biosynthesis</keyword>
<keyword evidence="17" id="KW-1185">Reference proteome</keyword>
<feature type="site" description="Part of a proton relay during catalysis" evidence="12">
    <location>
        <position position="99"/>
    </location>
</feature>
<dbReference type="GO" id="GO:0008840">
    <property type="term" value="F:4-hydroxy-tetrahydrodipicolinate synthase activity"/>
    <property type="evidence" value="ECO:0007669"/>
    <property type="project" value="UniProtKB-UniRule"/>
</dbReference>
<dbReference type="PRINTS" id="PR00146">
    <property type="entry name" value="DHPICSNTHASE"/>
</dbReference>
<evidence type="ECO:0000256" key="15">
    <source>
        <dbReference type="PIRSR" id="PIRSR001365-2"/>
    </source>
</evidence>
<comment type="catalytic activity">
    <reaction evidence="11 12">
        <text>L-aspartate 4-semialdehyde + pyruvate = (2S,4S)-4-hydroxy-2,3,4,5-tetrahydrodipicolinate + H2O + H(+)</text>
        <dbReference type="Rhea" id="RHEA:34171"/>
        <dbReference type="ChEBI" id="CHEBI:15361"/>
        <dbReference type="ChEBI" id="CHEBI:15377"/>
        <dbReference type="ChEBI" id="CHEBI:15378"/>
        <dbReference type="ChEBI" id="CHEBI:67139"/>
        <dbReference type="ChEBI" id="CHEBI:537519"/>
        <dbReference type="EC" id="4.3.3.7"/>
    </reaction>
</comment>
<dbReference type="Gene3D" id="3.20.20.70">
    <property type="entry name" value="Aldolase class I"/>
    <property type="match status" value="1"/>
</dbReference>
<feature type="active site" description="Schiff-base intermediate with substrate" evidence="12 14">
    <location>
        <position position="153"/>
    </location>
</feature>
<comment type="subcellular location">
    <subcellularLocation>
        <location evidence="12">Cytoplasm</location>
    </subcellularLocation>
</comment>
<dbReference type="InterPro" id="IPR002220">
    <property type="entry name" value="DapA-like"/>
</dbReference>
<feature type="binding site" evidence="12 15">
    <location>
        <position position="37"/>
    </location>
    <ligand>
        <name>pyruvate</name>
        <dbReference type="ChEBI" id="CHEBI:15361"/>
    </ligand>
</feature>
<evidence type="ECO:0000256" key="3">
    <source>
        <dbReference type="ARBA" id="ARBA00007592"/>
    </source>
</evidence>
<evidence type="ECO:0000256" key="4">
    <source>
        <dbReference type="ARBA" id="ARBA00012086"/>
    </source>
</evidence>
<organism evidence="16 17">
    <name type="scientific">Candidatus Termititenax persephonae</name>
    <dbReference type="NCBI Taxonomy" id="2218525"/>
    <lineage>
        <taxon>Bacteria</taxon>
        <taxon>Bacillati</taxon>
        <taxon>Candidatus Margulisiibacteriota</taxon>
        <taxon>Candidatus Termititenacia</taxon>
        <taxon>Candidatus Termititenacales</taxon>
        <taxon>Candidatus Termititenacaceae</taxon>
        <taxon>Candidatus Termititenax</taxon>
    </lineage>
</organism>
<comment type="function">
    <text evidence="1 12">Catalyzes the condensation of (S)-aspartate-beta-semialdehyde [(S)-ASA] and pyruvate to 4-hydroxy-tetrahydrodipicolinate (HTPA).</text>
</comment>
<dbReference type="EC" id="4.3.3.7" evidence="4 12"/>
<dbReference type="PANTHER" id="PTHR12128">
    <property type="entry name" value="DIHYDRODIPICOLINATE SYNTHASE"/>
    <property type="match status" value="1"/>
</dbReference>
<evidence type="ECO:0000256" key="1">
    <source>
        <dbReference type="ARBA" id="ARBA00003294"/>
    </source>
</evidence>
<proteinExistence type="inferred from homology"/>
<keyword evidence="8 12" id="KW-0457">Lysine biosynthesis</keyword>
<dbReference type="Proteomes" id="UP000275925">
    <property type="component" value="Unassembled WGS sequence"/>
</dbReference>
<sequence>MVTPFKADGSVDYAEAVRLANHLADNGTDTVLLSGTTGESPTLTHEEEMILFREVKQGLGGKAKVMAGTGSNSTRTAVAMTKKAGELGLDGALLVVPYYNKPSQEGLYQHFKAVNDAADLPLVIYNIPGRTSRNMECETTLRLAELSNYVAVKEASGDLEQMKKIVAAAPRDFVLYSGDDNLTLDVLRLGGVGVVSVAAQLVGPQMKKMLDAYFAGDLETAEAMDKDLQDIFQVIFITTNPAPVKAALNMRGFHCGIPRLPLVDLTEDEREQVRQALIKHGLL</sequence>
<accession>A0A388THW9</accession>
<evidence type="ECO:0000313" key="17">
    <source>
        <dbReference type="Proteomes" id="UP000275925"/>
    </source>
</evidence>
<evidence type="ECO:0000256" key="9">
    <source>
        <dbReference type="ARBA" id="ARBA00023239"/>
    </source>
</evidence>
<dbReference type="PANTHER" id="PTHR12128:SF66">
    <property type="entry name" value="4-HYDROXY-2-OXOGLUTARATE ALDOLASE, MITOCHONDRIAL"/>
    <property type="match status" value="1"/>
</dbReference>
<comment type="caution">
    <text evidence="12">Was originally thought to be a dihydrodipicolinate synthase (DHDPS), catalyzing the condensation of (S)-aspartate-beta-semialdehyde [(S)-ASA] and pyruvate to dihydrodipicolinate (DHDP). However, it was shown in E.coli that the product of the enzymatic reaction is not dihydrodipicolinate but in fact (4S)-4-hydroxy-2,3,4,5-tetrahydro-(2S)-dipicolinic acid (HTPA), and that the consecutive dehydration reaction leading to DHDP is not spontaneous but catalyzed by DapB.</text>
</comment>
<dbReference type="InterPro" id="IPR013785">
    <property type="entry name" value="Aldolase_TIM"/>
</dbReference>
<evidence type="ECO:0000256" key="2">
    <source>
        <dbReference type="ARBA" id="ARBA00005120"/>
    </source>
</evidence>
<dbReference type="GO" id="GO:0005829">
    <property type="term" value="C:cytosol"/>
    <property type="evidence" value="ECO:0007669"/>
    <property type="project" value="TreeGrafter"/>
</dbReference>
<evidence type="ECO:0000256" key="5">
    <source>
        <dbReference type="ARBA" id="ARBA00022490"/>
    </source>
</evidence>
<protein>
    <recommendedName>
        <fullName evidence="4 12">4-hydroxy-tetrahydrodipicolinate synthase</fullName>
        <shortName evidence="12">HTPA synthase</shortName>
        <ecNumber evidence="4 12">4.3.3.7</ecNumber>
    </recommendedName>
</protein>
<reference evidence="16 17" key="1">
    <citation type="journal article" date="2019" name="ISME J.">
        <title>Genome analyses of uncultured TG2/ZB3 bacteria in 'Margulisbacteria' specifically attached to ectosymbiotic spirochetes of protists in the termite gut.</title>
        <authorList>
            <person name="Utami Y.D."/>
            <person name="Kuwahara H."/>
            <person name="Igai K."/>
            <person name="Murakami T."/>
            <person name="Sugaya K."/>
            <person name="Morikawa T."/>
            <person name="Nagura Y."/>
            <person name="Yuki M."/>
            <person name="Deevong P."/>
            <person name="Inoue T."/>
            <person name="Kihara K."/>
            <person name="Lo N."/>
            <person name="Yamada A."/>
            <person name="Ohkuma M."/>
            <person name="Hongoh Y."/>
        </authorList>
    </citation>
    <scope>NUCLEOTIDE SEQUENCE [LARGE SCALE GENOMIC DNA]</scope>
    <source>
        <strain evidence="16">NkOx7-02</strain>
    </source>
</reference>
<keyword evidence="10 12" id="KW-0704">Schiff base</keyword>
<keyword evidence="9 12" id="KW-0456">Lyase</keyword>
<dbReference type="AlphaFoldDB" id="A0A388THW9"/>
<evidence type="ECO:0000256" key="13">
    <source>
        <dbReference type="PIRNR" id="PIRNR001365"/>
    </source>
</evidence>
<evidence type="ECO:0000256" key="14">
    <source>
        <dbReference type="PIRSR" id="PIRSR001365-1"/>
    </source>
</evidence>
<comment type="caution">
    <text evidence="16">The sequence shown here is derived from an EMBL/GenBank/DDBJ whole genome shotgun (WGS) entry which is preliminary data.</text>
</comment>
<evidence type="ECO:0000313" key="16">
    <source>
        <dbReference type="EMBL" id="GBR76323.1"/>
    </source>
</evidence>
<dbReference type="UniPathway" id="UPA00034">
    <property type="reaction ID" value="UER00017"/>
</dbReference>
<comment type="pathway">
    <text evidence="2 12">Amino-acid biosynthesis; L-lysine biosynthesis via DAP pathway; (S)-tetrahydrodipicolinate from L-aspartate: step 3/4.</text>
</comment>
<evidence type="ECO:0000256" key="12">
    <source>
        <dbReference type="HAMAP-Rule" id="MF_00418"/>
    </source>
</evidence>
<feature type="active site" description="Proton donor/acceptor" evidence="12 14">
    <location>
        <position position="125"/>
    </location>
</feature>
<evidence type="ECO:0000256" key="11">
    <source>
        <dbReference type="ARBA" id="ARBA00047836"/>
    </source>
</evidence>
<dbReference type="SUPFAM" id="SSF51569">
    <property type="entry name" value="Aldolase"/>
    <property type="match status" value="1"/>
</dbReference>
<gene>
    <name evidence="12 16" type="primary">dapA</name>
    <name evidence="16" type="ORF">NO2_0891</name>
</gene>
<dbReference type="InterPro" id="IPR005263">
    <property type="entry name" value="DapA"/>
</dbReference>
<evidence type="ECO:0000256" key="6">
    <source>
        <dbReference type="ARBA" id="ARBA00022605"/>
    </source>
</evidence>
<feature type="site" description="Part of a proton relay during catalysis" evidence="12">
    <location>
        <position position="36"/>
    </location>
</feature>
<comment type="similarity">
    <text evidence="3 12 13">Belongs to the DapA family.</text>
</comment>
<evidence type="ECO:0000256" key="7">
    <source>
        <dbReference type="ARBA" id="ARBA00022915"/>
    </source>
</evidence>
<feature type="binding site" evidence="12 15">
    <location>
        <position position="195"/>
    </location>
    <ligand>
        <name>pyruvate</name>
        <dbReference type="ChEBI" id="CHEBI:15361"/>
    </ligand>
</feature>
<dbReference type="NCBIfam" id="TIGR00674">
    <property type="entry name" value="dapA"/>
    <property type="match status" value="1"/>
</dbReference>
<evidence type="ECO:0000256" key="10">
    <source>
        <dbReference type="ARBA" id="ARBA00023270"/>
    </source>
</evidence>
<dbReference type="SMART" id="SM01130">
    <property type="entry name" value="DHDPS"/>
    <property type="match status" value="1"/>
</dbReference>
<evidence type="ECO:0000256" key="8">
    <source>
        <dbReference type="ARBA" id="ARBA00023154"/>
    </source>
</evidence>
<dbReference type="HAMAP" id="MF_00418">
    <property type="entry name" value="DapA"/>
    <property type="match status" value="1"/>
</dbReference>
<comment type="subunit">
    <text evidence="12">Homotetramer; dimer of dimers.</text>
</comment>
<keyword evidence="6 12" id="KW-0028">Amino-acid biosynthesis</keyword>
<dbReference type="EMBL" id="BGZO01000024">
    <property type="protein sequence ID" value="GBR76323.1"/>
    <property type="molecule type" value="Genomic_DNA"/>
</dbReference>
<dbReference type="Pfam" id="PF00701">
    <property type="entry name" value="DHDPS"/>
    <property type="match status" value="1"/>
</dbReference>
<name>A0A388THW9_9BACT</name>
<keyword evidence="5 12" id="KW-0963">Cytoplasm</keyword>
<dbReference type="GO" id="GO:0019877">
    <property type="term" value="P:diaminopimelate biosynthetic process"/>
    <property type="evidence" value="ECO:0007669"/>
    <property type="project" value="UniProtKB-UniRule"/>
</dbReference>
<dbReference type="GO" id="GO:0009089">
    <property type="term" value="P:lysine biosynthetic process via diaminopimelate"/>
    <property type="evidence" value="ECO:0007669"/>
    <property type="project" value="UniProtKB-UniRule"/>
</dbReference>